<dbReference type="Proteomes" id="UP001215280">
    <property type="component" value="Unassembled WGS sequence"/>
</dbReference>
<accession>A0AAD7JKZ8</accession>
<proteinExistence type="predicted"/>
<feature type="region of interest" description="Disordered" evidence="1">
    <location>
        <begin position="58"/>
        <end position="86"/>
    </location>
</feature>
<feature type="region of interest" description="Disordered" evidence="1">
    <location>
        <begin position="102"/>
        <end position="129"/>
    </location>
</feature>
<reference evidence="2" key="1">
    <citation type="submission" date="2023-03" db="EMBL/GenBank/DDBJ databases">
        <title>Massive genome expansion in bonnet fungi (Mycena s.s.) driven by repeated elements and novel gene families across ecological guilds.</title>
        <authorList>
            <consortium name="Lawrence Berkeley National Laboratory"/>
            <person name="Harder C.B."/>
            <person name="Miyauchi S."/>
            <person name="Viragh M."/>
            <person name="Kuo A."/>
            <person name="Thoen E."/>
            <person name="Andreopoulos B."/>
            <person name="Lu D."/>
            <person name="Skrede I."/>
            <person name="Drula E."/>
            <person name="Henrissat B."/>
            <person name="Morin E."/>
            <person name="Kohler A."/>
            <person name="Barry K."/>
            <person name="LaButti K."/>
            <person name="Morin E."/>
            <person name="Salamov A."/>
            <person name="Lipzen A."/>
            <person name="Mereny Z."/>
            <person name="Hegedus B."/>
            <person name="Baldrian P."/>
            <person name="Stursova M."/>
            <person name="Weitz H."/>
            <person name="Taylor A."/>
            <person name="Grigoriev I.V."/>
            <person name="Nagy L.G."/>
            <person name="Martin F."/>
            <person name="Kauserud H."/>
        </authorList>
    </citation>
    <scope>NUCLEOTIDE SEQUENCE</scope>
    <source>
        <strain evidence="2">CBHHK188m</strain>
    </source>
</reference>
<organism evidence="2 3">
    <name type="scientific">Mycena maculata</name>
    <dbReference type="NCBI Taxonomy" id="230809"/>
    <lineage>
        <taxon>Eukaryota</taxon>
        <taxon>Fungi</taxon>
        <taxon>Dikarya</taxon>
        <taxon>Basidiomycota</taxon>
        <taxon>Agaricomycotina</taxon>
        <taxon>Agaricomycetes</taxon>
        <taxon>Agaricomycetidae</taxon>
        <taxon>Agaricales</taxon>
        <taxon>Marasmiineae</taxon>
        <taxon>Mycenaceae</taxon>
        <taxon>Mycena</taxon>
    </lineage>
</organism>
<feature type="compositionally biased region" description="Basic and acidic residues" evidence="1">
    <location>
        <begin position="120"/>
        <end position="129"/>
    </location>
</feature>
<evidence type="ECO:0000313" key="3">
    <source>
        <dbReference type="Proteomes" id="UP001215280"/>
    </source>
</evidence>
<dbReference type="AlphaFoldDB" id="A0AAD7JKZ8"/>
<keyword evidence="3" id="KW-1185">Reference proteome</keyword>
<name>A0AAD7JKZ8_9AGAR</name>
<comment type="caution">
    <text evidence="2">The sequence shown here is derived from an EMBL/GenBank/DDBJ whole genome shotgun (WGS) entry which is preliminary data.</text>
</comment>
<sequence>MAIECPSSSAACADAAKSSGVQSPFTHLIDKLDSLATFYQQQLDWVDKTTRLEAEVVDMEDSDDEHQPSEPTPALRPAGKSLTSAELRRMHWRRQMRSLESKLNGKAQKHRQKSVCRRPVRVDASRRKDDEDAGSQYILTVFGQMMGARMESCRRVQKLLAVTGKSSGKFGVGRITEPSCT</sequence>
<evidence type="ECO:0000256" key="1">
    <source>
        <dbReference type="SAM" id="MobiDB-lite"/>
    </source>
</evidence>
<protein>
    <submittedName>
        <fullName evidence="2">Uncharacterized protein</fullName>
    </submittedName>
</protein>
<dbReference type="EMBL" id="JARJLG010000036">
    <property type="protein sequence ID" value="KAJ7765002.1"/>
    <property type="molecule type" value="Genomic_DNA"/>
</dbReference>
<gene>
    <name evidence="2" type="ORF">DFH07DRAFT_955833</name>
</gene>
<evidence type="ECO:0000313" key="2">
    <source>
        <dbReference type="EMBL" id="KAJ7765002.1"/>
    </source>
</evidence>
<feature type="compositionally biased region" description="Basic residues" evidence="1">
    <location>
        <begin position="107"/>
        <end position="119"/>
    </location>
</feature>